<evidence type="ECO:0000256" key="3">
    <source>
        <dbReference type="ARBA" id="ARBA00023125"/>
    </source>
</evidence>
<dbReference type="GO" id="GO:0000978">
    <property type="term" value="F:RNA polymerase II cis-regulatory region sequence-specific DNA binding"/>
    <property type="evidence" value="ECO:0007669"/>
    <property type="project" value="InterPro"/>
</dbReference>
<dbReference type="EMBL" id="GGLE01003572">
    <property type="protein sequence ID" value="MBY07698.1"/>
    <property type="molecule type" value="Transcribed_RNA"/>
</dbReference>
<keyword evidence="3 5" id="KW-0238">DNA-binding</keyword>
<feature type="region of interest" description="Disordered" evidence="6">
    <location>
        <begin position="193"/>
        <end position="337"/>
    </location>
</feature>
<name>A0A2R5LE11_9ACAR</name>
<dbReference type="KEGG" id="oti:135377984"/>
<dbReference type="AlphaFoldDB" id="A0A2R5LE11"/>
<dbReference type="SUPFAM" id="SSF46785">
    <property type="entry name" value="Winged helix' DNA-binding domain"/>
    <property type="match status" value="1"/>
</dbReference>
<dbReference type="PANTHER" id="PTHR12081:SF18">
    <property type="entry name" value="TRANSCRIPTION FACTOR E2F2-RELATED"/>
    <property type="match status" value="1"/>
</dbReference>
<dbReference type="GeneID" id="135377984"/>
<dbReference type="SUPFAM" id="SSF144074">
    <property type="entry name" value="E2F-DP heterodimerization region"/>
    <property type="match status" value="1"/>
</dbReference>
<evidence type="ECO:0000256" key="4">
    <source>
        <dbReference type="ARBA" id="ARBA00023163"/>
    </source>
</evidence>
<dbReference type="CDD" id="cd14660">
    <property type="entry name" value="E2F_DD"/>
    <property type="match status" value="1"/>
</dbReference>
<dbReference type="InterPro" id="IPR036388">
    <property type="entry name" value="WH-like_DNA-bd_sf"/>
</dbReference>
<keyword evidence="5" id="KW-0539">Nucleus</keyword>
<keyword evidence="4 5" id="KW-0804">Transcription</keyword>
<feature type="compositionally biased region" description="Polar residues" evidence="6">
    <location>
        <begin position="251"/>
        <end position="275"/>
    </location>
</feature>
<keyword evidence="2 5" id="KW-0805">Transcription regulation</keyword>
<evidence type="ECO:0000256" key="1">
    <source>
        <dbReference type="ARBA" id="ARBA00010940"/>
    </source>
</evidence>
<evidence type="ECO:0000256" key="2">
    <source>
        <dbReference type="ARBA" id="ARBA00023015"/>
    </source>
</evidence>
<evidence type="ECO:0000256" key="6">
    <source>
        <dbReference type="SAM" id="MobiDB-lite"/>
    </source>
</evidence>
<dbReference type="Pfam" id="PF02319">
    <property type="entry name" value="WHD_E2F_TDP"/>
    <property type="match status" value="1"/>
</dbReference>
<dbReference type="InterPro" id="IPR032198">
    <property type="entry name" value="E2F_CC-MB"/>
</dbReference>
<accession>A0A2R5LE11</accession>
<dbReference type="InterPro" id="IPR037241">
    <property type="entry name" value="E2F-DP_heterodim"/>
</dbReference>
<dbReference type="Gene3D" id="6.10.250.540">
    <property type="match status" value="1"/>
</dbReference>
<reference evidence="8" key="1">
    <citation type="submission" date="2018-03" db="EMBL/GenBank/DDBJ databases">
        <title>The relapsing fever spirochete Borrelia turicatae persists in the highly oxidative environment of its soft-bodied tick vector.</title>
        <authorList>
            <person name="Bourret T.J."/>
            <person name="Boyle W.K."/>
            <person name="Valenzuela J.G."/>
            <person name="Oliveira F."/>
            <person name="Lopez J.E."/>
        </authorList>
    </citation>
    <scope>NUCLEOTIDE SEQUENCE</scope>
    <source>
        <strain evidence="8">Kansas strain/isolate</strain>
        <tissue evidence="8">Salivary glands</tissue>
    </source>
</reference>
<comment type="subcellular location">
    <subcellularLocation>
        <location evidence="5">Nucleus</location>
    </subcellularLocation>
</comment>
<comment type="similarity">
    <text evidence="1 5">Belongs to the E2F/DP family.</text>
</comment>
<evidence type="ECO:0000259" key="7">
    <source>
        <dbReference type="SMART" id="SM01372"/>
    </source>
</evidence>
<organism evidence="8">
    <name type="scientific">Ornithodoros turicata</name>
    <dbReference type="NCBI Taxonomy" id="34597"/>
    <lineage>
        <taxon>Eukaryota</taxon>
        <taxon>Metazoa</taxon>
        <taxon>Ecdysozoa</taxon>
        <taxon>Arthropoda</taxon>
        <taxon>Chelicerata</taxon>
        <taxon>Arachnida</taxon>
        <taxon>Acari</taxon>
        <taxon>Parasitiformes</taxon>
        <taxon>Ixodida</taxon>
        <taxon>Ixodoidea</taxon>
        <taxon>Argasidae</taxon>
        <taxon>Ornithodorinae</taxon>
        <taxon>Ornithodoros</taxon>
    </lineage>
</organism>
<feature type="domain" description="E2F/DP family winged-helix DNA-binding" evidence="7">
    <location>
        <begin position="9"/>
        <end position="75"/>
    </location>
</feature>
<dbReference type="GO" id="GO:0090575">
    <property type="term" value="C:RNA polymerase II transcription regulator complex"/>
    <property type="evidence" value="ECO:0007669"/>
    <property type="project" value="TreeGrafter"/>
</dbReference>
<dbReference type="FunFam" id="1.10.10.10:FF:000008">
    <property type="entry name" value="E2F transcription factor 1"/>
    <property type="match status" value="1"/>
</dbReference>
<protein>
    <submittedName>
        <fullName evidence="8">Putative transcription factor e2f4</fullName>
    </submittedName>
</protein>
<evidence type="ECO:0000313" key="8">
    <source>
        <dbReference type="EMBL" id="MBY07698.1"/>
    </source>
</evidence>
<feature type="compositionally biased region" description="Polar residues" evidence="6">
    <location>
        <begin position="294"/>
        <end position="322"/>
    </location>
</feature>
<dbReference type="InterPro" id="IPR036390">
    <property type="entry name" value="WH_DNA-bd_sf"/>
</dbReference>
<evidence type="ECO:0000256" key="5">
    <source>
        <dbReference type="RuleBase" id="RU003796"/>
    </source>
</evidence>
<dbReference type="InterPro" id="IPR003316">
    <property type="entry name" value="E2F_WHTH_DNA-bd_dom"/>
</dbReference>
<dbReference type="GO" id="GO:0000981">
    <property type="term" value="F:DNA-binding transcription factor activity, RNA polymerase II-specific"/>
    <property type="evidence" value="ECO:0007669"/>
    <property type="project" value="TreeGrafter"/>
</dbReference>
<dbReference type="RefSeq" id="XP_064466838.1">
    <property type="nucleotide sequence ID" value="XM_064610768.1"/>
</dbReference>
<dbReference type="Pfam" id="PF16421">
    <property type="entry name" value="E2F_CC-MB"/>
    <property type="match status" value="1"/>
</dbReference>
<dbReference type="Gene3D" id="1.10.10.10">
    <property type="entry name" value="Winged helix-like DNA-binding domain superfamily/Winged helix DNA-binding domain"/>
    <property type="match status" value="1"/>
</dbReference>
<dbReference type="SMART" id="SM01372">
    <property type="entry name" value="E2F_TDP"/>
    <property type="match status" value="1"/>
</dbReference>
<dbReference type="InterPro" id="IPR015633">
    <property type="entry name" value="E2F"/>
</dbReference>
<dbReference type="GO" id="GO:0046983">
    <property type="term" value="F:protein dimerization activity"/>
    <property type="evidence" value="ECO:0007669"/>
    <property type="project" value="InterPro"/>
</dbReference>
<sequence>MADVGTPSRHEKSLGLLTTKFVSLLQEAPDGVLDLKVAADLLAVRQKRRIYDITNVLEGIGLIEKKSKNSIQWKGAGPGCNTRELSDRLAALQGELEKLDSIEKTLDQHKAWAQQSLRNITDDASNAARAYLATKALHSCFQGSASTLLSLRGPPDTVIRVPDLRQVNDKHYWLYAKSELGPINVLLLDKEPEDELPSENQQSSDATEPLGEDERATETVVAPSSSPKPDELEPMDTSSDGPLPKADDSTAKVNTPNTRRQSRQQAPVTRKSSGKQIVEKLKEVPAATEVPATRMTTRNSPRKTSQGSAGAPPSSQLVTRSQKAAAASNAKVTETSDQSLLLGSNIDTGHAILGKADAPKDLSAEEDIELKDMNFDYQDDFLETAPMSPFLCLSPPLSERDYFFNLDDTEGICDLYDIFPI</sequence>
<proteinExistence type="inferred from homology"/>
<dbReference type="PANTHER" id="PTHR12081">
    <property type="entry name" value="TRANSCRIPTION FACTOR E2F"/>
    <property type="match status" value="1"/>
</dbReference>